<dbReference type="EMBL" id="JAVREJ010000007">
    <property type="protein sequence ID" value="MDT0350337.1"/>
    <property type="molecule type" value="Genomic_DNA"/>
</dbReference>
<dbReference type="GO" id="GO:0016491">
    <property type="term" value="F:oxidoreductase activity"/>
    <property type="evidence" value="ECO:0007669"/>
    <property type="project" value="UniProtKB-KW"/>
</dbReference>
<comment type="catalytic activity">
    <reaction evidence="6">
        <text>D-mannitol 1-phosphate + NAD(+) = beta-D-fructose 6-phosphate + NADH + H(+)</text>
        <dbReference type="Rhea" id="RHEA:19661"/>
        <dbReference type="ChEBI" id="CHEBI:15378"/>
        <dbReference type="ChEBI" id="CHEBI:57540"/>
        <dbReference type="ChEBI" id="CHEBI:57634"/>
        <dbReference type="ChEBI" id="CHEBI:57945"/>
        <dbReference type="ChEBI" id="CHEBI:61381"/>
        <dbReference type="EC" id="1.1.1.17"/>
    </reaction>
</comment>
<evidence type="ECO:0000259" key="7">
    <source>
        <dbReference type="Pfam" id="PF01232"/>
    </source>
</evidence>
<dbReference type="PANTHER" id="PTHR43362:SF1">
    <property type="entry name" value="MANNITOL DEHYDROGENASE 2-RELATED"/>
    <property type="match status" value="1"/>
</dbReference>
<protein>
    <recommendedName>
        <fullName evidence="3">Mannitol-1-phosphate 5-dehydrogenase</fullName>
        <ecNumber evidence="2">1.1.1.17</ecNumber>
    </recommendedName>
</protein>
<dbReference type="Proteomes" id="UP001183202">
    <property type="component" value="Unassembled WGS sequence"/>
</dbReference>
<dbReference type="RefSeq" id="WP_311556371.1">
    <property type="nucleotide sequence ID" value="NZ_JAVREJ010000007.1"/>
</dbReference>
<dbReference type="InterPro" id="IPR013131">
    <property type="entry name" value="Mannitol_DH_N"/>
</dbReference>
<evidence type="ECO:0000313" key="9">
    <source>
        <dbReference type="EMBL" id="MDT0350337.1"/>
    </source>
</evidence>
<dbReference type="Gene3D" id="3.40.50.720">
    <property type="entry name" value="NAD(P)-binding Rossmann-like Domain"/>
    <property type="match status" value="1"/>
</dbReference>
<keyword evidence="4 9" id="KW-0560">Oxidoreductase</keyword>
<keyword evidence="10" id="KW-1185">Reference proteome</keyword>
<dbReference type="InterPro" id="IPR008927">
    <property type="entry name" value="6-PGluconate_DH-like_C_sf"/>
</dbReference>
<dbReference type="Gene3D" id="1.10.1040.10">
    <property type="entry name" value="N-(1-d-carboxylethyl)-l-norvaline Dehydrogenase, domain 2"/>
    <property type="match status" value="1"/>
</dbReference>
<dbReference type="InterPro" id="IPR013118">
    <property type="entry name" value="Mannitol_DH_C"/>
</dbReference>
<evidence type="ECO:0000256" key="4">
    <source>
        <dbReference type="ARBA" id="ARBA00023002"/>
    </source>
</evidence>
<dbReference type="SUPFAM" id="SSF48179">
    <property type="entry name" value="6-phosphogluconate dehydrogenase C-terminal domain-like"/>
    <property type="match status" value="1"/>
</dbReference>
<evidence type="ECO:0000259" key="8">
    <source>
        <dbReference type="Pfam" id="PF08125"/>
    </source>
</evidence>
<evidence type="ECO:0000256" key="3">
    <source>
        <dbReference type="ARBA" id="ARBA00016219"/>
    </source>
</evidence>
<proteinExistence type="inferred from homology"/>
<dbReference type="InterPro" id="IPR050988">
    <property type="entry name" value="Mannitol_DH/Oxidoreductase"/>
</dbReference>
<feature type="domain" description="Mannitol dehydrogenase N-terminal" evidence="7">
    <location>
        <begin position="28"/>
        <end position="279"/>
    </location>
</feature>
<keyword evidence="5" id="KW-0520">NAD</keyword>
<comment type="similarity">
    <text evidence="1">Belongs to the mannitol dehydrogenase family.</text>
</comment>
<accession>A0ABU2N9W8</accession>
<dbReference type="InterPro" id="IPR036291">
    <property type="entry name" value="NAD(P)-bd_dom_sf"/>
</dbReference>
<dbReference type="PROSITE" id="PS00974">
    <property type="entry name" value="MANNITOL_DHGENASE"/>
    <property type="match status" value="1"/>
</dbReference>
<comment type="caution">
    <text evidence="9">The sequence shown here is derived from an EMBL/GenBank/DDBJ whole genome shotgun (WGS) entry which is preliminary data.</text>
</comment>
<dbReference type="EC" id="1.1.1.17" evidence="2"/>
<evidence type="ECO:0000256" key="6">
    <source>
        <dbReference type="ARBA" id="ARBA00048615"/>
    </source>
</evidence>
<dbReference type="InterPro" id="IPR000669">
    <property type="entry name" value="Mannitol_DH"/>
</dbReference>
<dbReference type="PANTHER" id="PTHR43362">
    <property type="entry name" value="MANNITOL DEHYDROGENASE DSF1-RELATED"/>
    <property type="match status" value="1"/>
</dbReference>
<dbReference type="SUPFAM" id="SSF51735">
    <property type="entry name" value="NAD(P)-binding Rossmann-fold domains"/>
    <property type="match status" value="1"/>
</dbReference>
<dbReference type="PRINTS" id="PR00084">
    <property type="entry name" value="MTLDHDRGNASE"/>
</dbReference>
<evidence type="ECO:0000256" key="5">
    <source>
        <dbReference type="ARBA" id="ARBA00023027"/>
    </source>
</evidence>
<gene>
    <name evidence="9" type="ORF">RM445_12465</name>
</gene>
<name>A0ABU2N9W8_9PSEU</name>
<reference evidence="10" key="1">
    <citation type="submission" date="2023-07" db="EMBL/GenBank/DDBJ databases">
        <title>30 novel species of actinomycetes from the DSMZ collection.</title>
        <authorList>
            <person name="Nouioui I."/>
        </authorList>
    </citation>
    <scope>NUCLEOTIDE SEQUENCE [LARGE SCALE GENOMIC DNA]</scope>
    <source>
        <strain evidence="10">DSM 45834</strain>
    </source>
</reference>
<feature type="domain" description="Mannitol dehydrogenase C-terminal" evidence="8">
    <location>
        <begin position="288"/>
        <end position="476"/>
    </location>
</feature>
<evidence type="ECO:0000313" key="10">
    <source>
        <dbReference type="Proteomes" id="UP001183202"/>
    </source>
</evidence>
<dbReference type="InterPro" id="IPR023027">
    <property type="entry name" value="Mannitol_DH_CS"/>
</dbReference>
<evidence type="ECO:0000256" key="1">
    <source>
        <dbReference type="ARBA" id="ARBA00006541"/>
    </source>
</evidence>
<organism evidence="9 10">
    <name type="scientific">Pseudonocardia charpentierae</name>
    <dbReference type="NCBI Taxonomy" id="3075545"/>
    <lineage>
        <taxon>Bacteria</taxon>
        <taxon>Bacillati</taxon>
        <taxon>Actinomycetota</taxon>
        <taxon>Actinomycetes</taxon>
        <taxon>Pseudonocardiales</taxon>
        <taxon>Pseudonocardiaceae</taxon>
        <taxon>Pseudonocardia</taxon>
    </lineage>
</organism>
<evidence type="ECO:0000256" key="2">
    <source>
        <dbReference type="ARBA" id="ARBA00012939"/>
    </source>
</evidence>
<sequence length="484" mass="50733">MTILNHAALAGLAPARRPLVDPRDLRPRIVHFGLGAFHRAHQAVYTEAAAARTGEPWGIVAVAPRSSVAPMRAQNCLYSVTDVAPDAGATRVIGAVVEALNMRADAARLTELLRSPEITTVTLTVTEKGYSRRPDGGLDAAAPGVDDDLAATAAADPDLVTVVGRLSAGLAARFRAGGAPVDVVSCDNTAGNGAALARAVREFVEASAWSDRDPVLDWLGTSVGFPDTIVDRIVPATTSVDRDGAEAALGVRDEMAVVGEPYRQWVLQDAFVAARPRWEVDDALVVPDVAPYQLMKLRLLNGSHSAMAYLGAAAGCTTVADVLATEWGEPLVRAFGAEVVPTLPTESDSGGGLDAGRYVDDLVARFRNPAMHHLLRQIGSDGSLKIPERWFPALRDLRAASVATPVLELALAGWVSATQPGATHGMTDPAAAALNRCWTDTSDPKALVGALLRTVGADDLAEQADLTASVATRLPALRAGQIDL</sequence>
<dbReference type="InterPro" id="IPR013328">
    <property type="entry name" value="6PGD_dom2"/>
</dbReference>
<dbReference type="Pfam" id="PF08125">
    <property type="entry name" value="Mannitol_dh_C"/>
    <property type="match status" value="1"/>
</dbReference>
<dbReference type="Pfam" id="PF01232">
    <property type="entry name" value="Mannitol_dh"/>
    <property type="match status" value="1"/>
</dbReference>